<dbReference type="PRINTS" id="PR00109">
    <property type="entry name" value="TYRKINASE"/>
</dbReference>
<keyword evidence="6" id="KW-0472">Membrane</keyword>
<keyword evidence="4" id="KW-0788">Thiol protease</keyword>
<dbReference type="GO" id="GO:0004672">
    <property type="term" value="F:protein kinase activity"/>
    <property type="evidence" value="ECO:0007669"/>
    <property type="project" value="InterPro"/>
</dbReference>
<keyword evidence="6" id="KW-1133">Transmembrane helix</keyword>
<dbReference type="GO" id="GO:0006508">
    <property type="term" value="P:proteolysis"/>
    <property type="evidence" value="ECO:0007669"/>
    <property type="project" value="UniProtKB-KW"/>
</dbReference>
<evidence type="ECO:0000259" key="8">
    <source>
        <dbReference type="PROSITE" id="PS50600"/>
    </source>
</evidence>
<evidence type="ECO:0000313" key="9">
    <source>
        <dbReference type="EMBL" id="KAK9064504.1"/>
    </source>
</evidence>
<dbReference type="GO" id="GO:0016926">
    <property type="term" value="P:protein desumoylation"/>
    <property type="evidence" value="ECO:0007669"/>
    <property type="project" value="UniProtKB-ARBA"/>
</dbReference>
<reference evidence="9 10" key="1">
    <citation type="submission" date="2024-04" db="EMBL/GenBank/DDBJ databases">
        <title>The reference genome of an endangered Asteraceae, Deinandra increscens subsp. villosa, native to the Central Coast of California.</title>
        <authorList>
            <person name="Guilliams M."/>
            <person name="Hasenstab-Lehman K."/>
            <person name="Meyer R."/>
            <person name="Mcevoy S."/>
        </authorList>
    </citation>
    <scope>NUCLEOTIDE SEQUENCE [LARGE SCALE GENOMIC DNA]</scope>
    <source>
        <tissue evidence="9">Leaf</tissue>
    </source>
</reference>
<dbReference type="PROSITE" id="PS50600">
    <property type="entry name" value="ULP_PROTEASE"/>
    <property type="match status" value="1"/>
</dbReference>
<dbReference type="GO" id="GO:0005524">
    <property type="term" value="F:ATP binding"/>
    <property type="evidence" value="ECO:0007669"/>
    <property type="project" value="InterPro"/>
</dbReference>
<keyword evidence="3" id="KW-0378">Hydrolase</keyword>
<dbReference type="Pfam" id="PF02902">
    <property type="entry name" value="Peptidase_C48"/>
    <property type="match status" value="2"/>
</dbReference>
<feature type="transmembrane region" description="Helical" evidence="6">
    <location>
        <begin position="395"/>
        <end position="425"/>
    </location>
</feature>
<protein>
    <recommendedName>
        <fullName evidence="11">Protein kinase domain-containing protein</fullName>
    </recommendedName>
</protein>
<dbReference type="InterPro" id="IPR038765">
    <property type="entry name" value="Papain-like_cys_pep_sf"/>
</dbReference>
<evidence type="ECO:0000256" key="4">
    <source>
        <dbReference type="ARBA" id="ARBA00022807"/>
    </source>
</evidence>
<dbReference type="SMART" id="SM00220">
    <property type="entry name" value="S_TKc"/>
    <property type="match status" value="1"/>
</dbReference>
<sequence length="851" mass="99244">MEANCIEIKKPPLSLDWHHLIDSSDDDDRPPEHVVKSNHEITENQAIESEFAMKSGCEIRENIARLRKTLKSQGEKLPDKGEKIKVNIRKHEDEIERRKKIQLEKVDKGREETGQLSGHSDYGSSHGKNKSLSKFAKLLYKKMDRDKDSRNVVEKEFEKDKFYINPCQGRKLTKSEVLDMGRSRTGLFYSQSPKTSLADSKKRIIFDDDDKDGDFTTSFLEPNSPKVLPLRNLRPRPVRSYNLVDEESPMQKFMAKLDPCMMDVKVYYPSRDDPDAVEVNYDDMKCLGPEAYISSTIMNFYLRCLQQPSSSSESATCNYHFFNTYFYNKLAKLSHGADSFIRFRKWWKGVNIFEKSYILLPIHEKKARNPRCLYGCCMVVVHGLCEHGTGKVARIIFMIPIILNMLLVMFVNCNMVITVSIIYGFRLSKVDTSHWSLVIICLPNKDDELGIVLLHLDSLGLHDSMTLFDNIKRFLKEEWCYLRESESPVNLPIPNEIWENLDSRVNHRTVMVPQQKNDYDCGLFVLFYMERFIKEAPERFKKKDLSMFSRRWFRPQEASNLRVKIYDLLVEQFKKAKELKVLDFGNKGVTKASMESMKNDFMKEVSLWQQLDHPNVTKMIGATMSMKTDSGHKTNKKSKTESNFCIVSEYVKGGSLRSYLIKNRDKKLPMKTVFRFALDIAKGLSYLHSKKIIHRDVKPENILIDNEYKIKLADFGESVFESIELLYMNGEIGTRGYMAPEVVSRKPYGHKCDVYSFGICLWEIYCCEMAYTYDLDNIPADIYKEMRPSIPVNCPRSLVRLMQQCWETNPRKRPEMKDVIIELEEIMKLEGWLSQDHDVVHSCFWFFSHAR</sequence>
<dbReference type="PROSITE" id="PS50011">
    <property type="entry name" value="PROTEIN_KINASE_DOM"/>
    <property type="match status" value="1"/>
</dbReference>
<dbReference type="InterPro" id="IPR008271">
    <property type="entry name" value="Ser/Thr_kinase_AS"/>
</dbReference>
<dbReference type="Gene3D" id="1.10.510.10">
    <property type="entry name" value="Transferase(Phosphotransferase) domain 1"/>
    <property type="match status" value="1"/>
</dbReference>
<proteinExistence type="inferred from homology"/>
<dbReference type="AlphaFoldDB" id="A0AAP0CX18"/>
<gene>
    <name evidence="9" type="ORF">SSX86_015886</name>
</gene>
<feature type="region of interest" description="Disordered" evidence="5">
    <location>
        <begin position="108"/>
        <end position="129"/>
    </location>
</feature>
<keyword evidence="2" id="KW-0645">Protease</keyword>
<dbReference type="Gene3D" id="3.40.395.10">
    <property type="entry name" value="Adenoviral Proteinase, Chain A"/>
    <property type="match status" value="1"/>
</dbReference>
<dbReference type="InterPro" id="IPR000719">
    <property type="entry name" value="Prot_kinase_dom"/>
</dbReference>
<evidence type="ECO:0000256" key="6">
    <source>
        <dbReference type="SAM" id="Phobius"/>
    </source>
</evidence>
<evidence type="ECO:0000313" key="10">
    <source>
        <dbReference type="Proteomes" id="UP001408789"/>
    </source>
</evidence>
<feature type="domain" description="Ubiquitin-like protease family profile" evidence="8">
    <location>
        <begin position="277"/>
        <end position="532"/>
    </location>
</feature>
<dbReference type="PANTHER" id="PTHR46915:SF2">
    <property type="entry name" value="UBIQUITIN-LIKE PROTEASE 4"/>
    <property type="match status" value="1"/>
</dbReference>
<evidence type="ECO:0008006" key="11">
    <source>
        <dbReference type="Google" id="ProtNLM"/>
    </source>
</evidence>
<dbReference type="EMBL" id="JBCNJP010000017">
    <property type="protein sequence ID" value="KAK9064504.1"/>
    <property type="molecule type" value="Genomic_DNA"/>
</dbReference>
<comment type="similarity">
    <text evidence="1">Belongs to the peptidase C48 family.</text>
</comment>
<evidence type="ECO:0000256" key="2">
    <source>
        <dbReference type="ARBA" id="ARBA00022670"/>
    </source>
</evidence>
<evidence type="ECO:0000256" key="3">
    <source>
        <dbReference type="ARBA" id="ARBA00022801"/>
    </source>
</evidence>
<dbReference type="CDD" id="cd13999">
    <property type="entry name" value="STKc_MAP3K-like"/>
    <property type="match status" value="1"/>
</dbReference>
<dbReference type="PROSITE" id="PS00108">
    <property type="entry name" value="PROTEIN_KINASE_ST"/>
    <property type="match status" value="1"/>
</dbReference>
<comment type="caution">
    <text evidence="9">The sequence shown here is derived from an EMBL/GenBank/DDBJ whole genome shotgun (WGS) entry which is preliminary data.</text>
</comment>
<dbReference type="InterPro" id="IPR001245">
    <property type="entry name" value="Ser-Thr/Tyr_kinase_cat_dom"/>
</dbReference>
<evidence type="ECO:0000256" key="1">
    <source>
        <dbReference type="ARBA" id="ARBA00005234"/>
    </source>
</evidence>
<organism evidence="9 10">
    <name type="scientific">Deinandra increscens subsp. villosa</name>
    <dbReference type="NCBI Taxonomy" id="3103831"/>
    <lineage>
        <taxon>Eukaryota</taxon>
        <taxon>Viridiplantae</taxon>
        <taxon>Streptophyta</taxon>
        <taxon>Embryophyta</taxon>
        <taxon>Tracheophyta</taxon>
        <taxon>Spermatophyta</taxon>
        <taxon>Magnoliopsida</taxon>
        <taxon>eudicotyledons</taxon>
        <taxon>Gunneridae</taxon>
        <taxon>Pentapetalae</taxon>
        <taxon>asterids</taxon>
        <taxon>campanulids</taxon>
        <taxon>Asterales</taxon>
        <taxon>Asteraceae</taxon>
        <taxon>Asteroideae</taxon>
        <taxon>Heliantheae alliance</taxon>
        <taxon>Madieae</taxon>
        <taxon>Madiinae</taxon>
        <taxon>Deinandra</taxon>
    </lineage>
</organism>
<dbReference type="Proteomes" id="UP001408789">
    <property type="component" value="Unassembled WGS sequence"/>
</dbReference>
<evidence type="ECO:0000256" key="5">
    <source>
        <dbReference type="SAM" id="MobiDB-lite"/>
    </source>
</evidence>
<dbReference type="SUPFAM" id="SSF54001">
    <property type="entry name" value="Cysteine proteinases"/>
    <property type="match status" value="1"/>
</dbReference>
<dbReference type="SUPFAM" id="SSF56112">
    <property type="entry name" value="Protein kinase-like (PK-like)"/>
    <property type="match status" value="1"/>
</dbReference>
<dbReference type="PANTHER" id="PTHR46915">
    <property type="entry name" value="UBIQUITIN-LIKE PROTEASE 4-RELATED"/>
    <property type="match status" value="1"/>
</dbReference>
<dbReference type="InterPro" id="IPR011009">
    <property type="entry name" value="Kinase-like_dom_sf"/>
</dbReference>
<keyword evidence="10" id="KW-1185">Reference proteome</keyword>
<name>A0AAP0CX18_9ASTR</name>
<dbReference type="InterPro" id="IPR003653">
    <property type="entry name" value="Peptidase_C48_C"/>
</dbReference>
<evidence type="ECO:0000259" key="7">
    <source>
        <dbReference type="PROSITE" id="PS50011"/>
    </source>
</evidence>
<dbReference type="GO" id="GO:0008234">
    <property type="term" value="F:cysteine-type peptidase activity"/>
    <property type="evidence" value="ECO:0007669"/>
    <property type="project" value="UniProtKB-KW"/>
</dbReference>
<feature type="domain" description="Protein kinase" evidence="7">
    <location>
        <begin position="513"/>
        <end position="833"/>
    </location>
</feature>
<accession>A0AAP0CX18</accession>
<keyword evidence="6" id="KW-0812">Transmembrane</keyword>
<dbReference type="Pfam" id="PF07714">
    <property type="entry name" value="PK_Tyr_Ser-Thr"/>
    <property type="match status" value="1"/>
</dbReference>